<feature type="domain" description="Sodium symporter small subunit" evidence="2">
    <location>
        <begin position="7"/>
        <end position="83"/>
    </location>
</feature>
<dbReference type="PATRIC" id="fig|1603606.3.peg.2968"/>
<dbReference type="STRING" id="1603606.DSOUD_2742"/>
<dbReference type="NCBIfam" id="TIGR03647">
    <property type="entry name" value="Na_symport_sm"/>
    <property type="match status" value="1"/>
</dbReference>
<keyword evidence="1" id="KW-0812">Transmembrane</keyword>
<sequence>MVQHDEAAYWKATLALIRNVLIVWFVVSYGFGILLAPMLNNIQLGGYPLGFWFANQGSMYIFVILIFVYAKLMGNIDQKFNVHEE</sequence>
<reference evidence="3 4" key="1">
    <citation type="submission" date="2015-07" db="EMBL/GenBank/DDBJ databases">
        <title>Isolation and Genomic Characterization of a Novel Halophilic Metal-Reducing Deltaproteobacterium from the Deep Subsurface.</title>
        <authorList>
            <person name="Badalamenti J.P."/>
            <person name="Summers Z.M."/>
            <person name="Gralnick J.A."/>
            <person name="Bond D.R."/>
        </authorList>
    </citation>
    <scope>NUCLEOTIDE SEQUENCE [LARGE SCALE GENOMIC DNA]</scope>
    <source>
        <strain evidence="3 4">WTL</strain>
    </source>
</reference>
<dbReference type="Proteomes" id="UP000057158">
    <property type="component" value="Chromosome"/>
</dbReference>
<gene>
    <name evidence="3" type="ORF">DSOUD_2742</name>
</gene>
<dbReference type="OrthoDB" id="9797746at2"/>
<feature type="transmembrane region" description="Helical" evidence="1">
    <location>
        <begin position="20"/>
        <end position="39"/>
    </location>
</feature>
<evidence type="ECO:0000256" key="1">
    <source>
        <dbReference type="SAM" id="Phobius"/>
    </source>
</evidence>
<evidence type="ECO:0000313" key="3">
    <source>
        <dbReference type="EMBL" id="ALC17480.1"/>
    </source>
</evidence>
<dbReference type="Pfam" id="PF13937">
    <property type="entry name" value="DUF4212"/>
    <property type="match status" value="1"/>
</dbReference>
<dbReference type="RefSeq" id="WP_053551485.1">
    <property type="nucleotide sequence ID" value="NZ_CP010802.1"/>
</dbReference>
<protein>
    <submittedName>
        <fullName evidence="3">Putative solute:sodium symporter, small subunit</fullName>
    </submittedName>
</protein>
<dbReference type="KEGG" id="des:DSOUD_2742"/>
<evidence type="ECO:0000313" key="4">
    <source>
        <dbReference type="Proteomes" id="UP000057158"/>
    </source>
</evidence>
<proteinExistence type="predicted"/>
<name>A0A0M4DB25_9BACT</name>
<accession>A0A0M4DB25</accession>
<keyword evidence="4" id="KW-1185">Reference proteome</keyword>
<dbReference type="EMBL" id="CP010802">
    <property type="protein sequence ID" value="ALC17480.1"/>
    <property type="molecule type" value="Genomic_DNA"/>
</dbReference>
<dbReference type="AlphaFoldDB" id="A0A0M4DB25"/>
<dbReference type="InterPro" id="IPR019886">
    <property type="entry name" value="Na_symporter_ssu"/>
</dbReference>
<keyword evidence="1" id="KW-1133">Transmembrane helix</keyword>
<keyword evidence="1" id="KW-0472">Membrane</keyword>
<organism evidence="3 4">
    <name type="scientific">Desulfuromonas soudanensis</name>
    <dbReference type="NCBI Taxonomy" id="1603606"/>
    <lineage>
        <taxon>Bacteria</taxon>
        <taxon>Pseudomonadati</taxon>
        <taxon>Thermodesulfobacteriota</taxon>
        <taxon>Desulfuromonadia</taxon>
        <taxon>Desulfuromonadales</taxon>
        <taxon>Desulfuromonadaceae</taxon>
        <taxon>Desulfuromonas</taxon>
    </lineage>
</organism>
<feature type="transmembrane region" description="Helical" evidence="1">
    <location>
        <begin position="51"/>
        <end position="70"/>
    </location>
</feature>
<evidence type="ECO:0000259" key="2">
    <source>
        <dbReference type="Pfam" id="PF13937"/>
    </source>
</evidence>